<reference evidence="1 2" key="1">
    <citation type="submission" date="2007-09" db="EMBL/GenBank/DDBJ databases">
        <title>Draft genome sequence of Eubacterium dolichum (DSM 3991).</title>
        <authorList>
            <person name="Sudarsanam P."/>
            <person name="Ley R."/>
            <person name="Guruge J."/>
            <person name="Turnbaugh P.J."/>
            <person name="Mahowald M."/>
            <person name="Liep D."/>
            <person name="Gordon J."/>
        </authorList>
    </citation>
    <scope>NUCLEOTIDE SEQUENCE [LARGE SCALE GENOMIC DNA]</scope>
    <source>
        <strain evidence="1 2">DSM 3991</strain>
    </source>
</reference>
<proteinExistence type="predicted"/>
<dbReference type="EMBL" id="ABAW02000025">
    <property type="protein sequence ID" value="EDP10173.1"/>
    <property type="molecule type" value="Genomic_DNA"/>
</dbReference>
<reference evidence="1 2" key="2">
    <citation type="submission" date="2007-09" db="EMBL/GenBank/DDBJ databases">
        <authorList>
            <person name="Fulton L."/>
            <person name="Clifton S."/>
            <person name="Fulton B."/>
            <person name="Xu J."/>
            <person name="Minx P."/>
            <person name="Pepin K.H."/>
            <person name="Johnson M."/>
            <person name="Thiruvilangam P."/>
            <person name="Bhonagiri V."/>
            <person name="Nash W.E."/>
            <person name="Mardis E.R."/>
            <person name="Wilson R.K."/>
        </authorList>
    </citation>
    <scope>NUCLEOTIDE SEQUENCE [LARGE SCALE GENOMIC DNA]</scope>
    <source>
        <strain evidence="1 2">DSM 3991</strain>
    </source>
</reference>
<gene>
    <name evidence="1" type="ORF">EUBDOL_02187</name>
</gene>
<sequence>MHAQSSNLGVKPSNIKDGSISADFLFWKFLLGSSRYISLLQW</sequence>
<accession>A8RFA2</accession>
<dbReference type="Proteomes" id="UP000004090">
    <property type="component" value="Unassembled WGS sequence"/>
</dbReference>
<evidence type="ECO:0000313" key="1">
    <source>
        <dbReference type="EMBL" id="EDP10173.1"/>
    </source>
</evidence>
<name>A8RFA2_9FIRM</name>
<dbReference type="HOGENOM" id="CLU_3251652_0_0_9"/>
<dbReference type="AlphaFoldDB" id="A8RFA2"/>
<organism evidence="1 2">
    <name type="scientific">Amedibacillus dolichus DSM 3991</name>
    <dbReference type="NCBI Taxonomy" id="428127"/>
    <lineage>
        <taxon>Bacteria</taxon>
        <taxon>Bacillati</taxon>
        <taxon>Bacillota</taxon>
        <taxon>Erysipelotrichia</taxon>
        <taxon>Erysipelotrichales</taxon>
        <taxon>Erysipelotrichaceae</taxon>
        <taxon>Amedibacillus</taxon>
    </lineage>
</organism>
<comment type="caution">
    <text evidence="1">The sequence shown here is derived from an EMBL/GenBank/DDBJ whole genome shotgun (WGS) entry which is preliminary data.</text>
</comment>
<protein>
    <submittedName>
        <fullName evidence="1">Uncharacterized protein</fullName>
    </submittedName>
</protein>
<evidence type="ECO:0000313" key="2">
    <source>
        <dbReference type="Proteomes" id="UP000004090"/>
    </source>
</evidence>